<keyword evidence="5" id="KW-1185">Reference proteome</keyword>
<feature type="domain" description="Protein kinase" evidence="3">
    <location>
        <begin position="458"/>
        <end position="799"/>
    </location>
</feature>
<evidence type="ECO:0000313" key="4">
    <source>
        <dbReference type="EMBL" id="CAG8828924.1"/>
    </source>
</evidence>
<dbReference type="Pfam" id="PF00069">
    <property type="entry name" value="Pkinase"/>
    <property type="match status" value="1"/>
</dbReference>
<dbReference type="EMBL" id="CAJVQB010040895">
    <property type="protein sequence ID" value="CAG8828924.1"/>
    <property type="molecule type" value="Genomic_DNA"/>
</dbReference>
<feature type="compositionally biased region" description="Basic and acidic residues" evidence="2">
    <location>
        <begin position="366"/>
        <end position="379"/>
    </location>
</feature>
<dbReference type="SUPFAM" id="SSF56112">
    <property type="entry name" value="Protein kinase-like (PK-like)"/>
    <property type="match status" value="1"/>
</dbReference>
<dbReference type="InterPro" id="IPR011009">
    <property type="entry name" value="Kinase-like_dom_sf"/>
</dbReference>
<dbReference type="SUPFAM" id="SSF52058">
    <property type="entry name" value="L domain-like"/>
    <property type="match status" value="1"/>
</dbReference>
<protein>
    <submittedName>
        <fullName evidence="4">7086_t:CDS:1</fullName>
    </submittedName>
</protein>
<dbReference type="InterPro" id="IPR051681">
    <property type="entry name" value="Ser/Thr_Kinases-Pseudokinases"/>
</dbReference>
<gene>
    <name evidence="4" type="ORF">GMARGA_LOCUS29848</name>
</gene>
<dbReference type="PANTHER" id="PTHR44329">
    <property type="entry name" value="SERINE/THREONINE-PROTEIN KINASE TNNI3K-RELATED"/>
    <property type="match status" value="1"/>
</dbReference>
<dbReference type="Gene3D" id="1.10.510.10">
    <property type="entry name" value="Transferase(Phosphotransferase) domain 1"/>
    <property type="match status" value="1"/>
</dbReference>
<evidence type="ECO:0000256" key="1">
    <source>
        <dbReference type="SAM" id="Coils"/>
    </source>
</evidence>
<feature type="compositionally biased region" description="Polar residues" evidence="2">
    <location>
        <begin position="352"/>
        <end position="365"/>
    </location>
</feature>
<organism evidence="4 5">
    <name type="scientific">Gigaspora margarita</name>
    <dbReference type="NCBI Taxonomy" id="4874"/>
    <lineage>
        <taxon>Eukaryota</taxon>
        <taxon>Fungi</taxon>
        <taxon>Fungi incertae sedis</taxon>
        <taxon>Mucoromycota</taxon>
        <taxon>Glomeromycotina</taxon>
        <taxon>Glomeromycetes</taxon>
        <taxon>Diversisporales</taxon>
        <taxon>Gigasporaceae</taxon>
        <taxon>Gigaspora</taxon>
    </lineage>
</organism>
<evidence type="ECO:0000259" key="3">
    <source>
        <dbReference type="PROSITE" id="PS50011"/>
    </source>
</evidence>
<evidence type="ECO:0000313" key="5">
    <source>
        <dbReference type="Proteomes" id="UP000789901"/>
    </source>
</evidence>
<reference evidence="4 5" key="1">
    <citation type="submission" date="2021-06" db="EMBL/GenBank/DDBJ databases">
        <authorList>
            <person name="Kallberg Y."/>
            <person name="Tangrot J."/>
            <person name="Rosling A."/>
        </authorList>
    </citation>
    <scope>NUCLEOTIDE SEQUENCE [LARGE SCALE GENOMIC DNA]</scope>
    <source>
        <strain evidence="4 5">120-4 pot B 10/14</strain>
    </source>
</reference>
<proteinExistence type="predicted"/>
<dbReference type="PANTHER" id="PTHR44329:SF289">
    <property type="entry name" value="SERINE_THREONINE-PROTEIN KINASE VIK"/>
    <property type="match status" value="1"/>
</dbReference>
<comment type="caution">
    <text evidence="4">The sequence shown here is derived from an EMBL/GenBank/DDBJ whole genome shotgun (WGS) entry which is preliminary data.</text>
</comment>
<feature type="region of interest" description="Disordered" evidence="2">
    <location>
        <begin position="343"/>
        <end position="379"/>
    </location>
</feature>
<dbReference type="InterPro" id="IPR000719">
    <property type="entry name" value="Prot_kinase_dom"/>
</dbReference>
<dbReference type="PROSITE" id="PS50011">
    <property type="entry name" value="PROTEIN_KINASE_DOM"/>
    <property type="match status" value="1"/>
</dbReference>
<sequence length="846" mass="98117">QKDEKFQKALKIFKAGQFMEKVKKASEKTGINPFAEPQNLITEEKQRLAKENITKAKNRENELVRAVNKAKKEYEDLIAAGEKALKLKNKEIEDKEREKQKLQEGGIEELNKQKTIYGNAERELKQSLAKSEEELNETKKQKERLEQTKSELQAQIQTLIQEKEVLIRNYNEVSRTKNQLERIALETAERINLKNWKEKCQELDKLNEAQKGIIAANTISLKEINNKLFEVEENYKKIYTMLEETRSDLEQQIKQLQTELSSTKIDLESANRTIERKDQEISRLTEIKKERDELAEEKIRLRDQIEVNQTESNKRDRLLDDNAETIKSLGEENKKLITEKEQLENQKAENEGNISQLTAEKSTLQTEKETLEGQLRERDNQLEQAIKQKRLERNQIKELRTQLQETRTELLLAKDQIRNSGEKSGEVKSLPTISKQTDSGKKRKEVTKLIICDINHEVELEKELNLNDFTNLKELYYISNCSNLIELDCENNLLTNITLPTNPNNLKELYLEMEDIEQKIKSTKEFIIVSLVNIDKLPRSLEKISYLTDKKSDCKLIMITPQLEKCRYEFLAEVANTKLVDSLVGGIAKCYGISQDPETKNYMIISRYEEGGNLRECLKGYKASFENRVGRLLDIAKGLENIHQQNLVHYDLHSGNILNNYGGSLITDLGLSRVANSQKGDDEIIGVLPYIAPEVLYETELILRIIDGLRPNLDNISIPKLLKNLIKKYEKNTLFYQQYKEIETKYNQLIQNSTYKIHPNAVLTSKAINTKEFTTRSLQTSRLYQDSRQNDLIINDNFISLESSNISTEQKQTDQELATTTKRQLSIIVEEQEYQAEPMKLNRSSN</sequence>
<name>A0ABN7WED0_GIGMA</name>
<feature type="coiled-coil region" evidence="1">
    <location>
        <begin position="53"/>
        <end position="183"/>
    </location>
</feature>
<accession>A0ABN7WED0</accession>
<dbReference type="SMART" id="SM00220">
    <property type="entry name" value="S_TKc"/>
    <property type="match status" value="1"/>
</dbReference>
<evidence type="ECO:0000256" key="2">
    <source>
        <dbReference type="SAM" id="MobiDB-lite"/>
    </source>
</evidence>
<feature type="non-terminal residue" evidence="4">
    <location>
        <position position="1"/>
    </location>
</feature>
<keyword evidence="1" id="KW-0175">Coiled coil</keyword>
<dbReference type="Proteomes" id="UP000789901">
    <property type="component" value="Unassembled WGS sequence"/>
</dbReference>